<comment type="similarity">
    <text evidence="1">Belongs to the DinB family.</text>
</comment>
<name>A0A4Q8LWV1_9GAMM</name>
<feature type="binding site" evidence="3">
    <location>
        <position position="124"/>
    </location>
    <ligand>
        <name>a divalent metal cation</name>
        <dbReference type="ChEBI" id="CHEBI:60240"/>
    </ligand>
</feature>
<comment type="caution">
    <text evidence="4">The sequence shown here is derived from an EMBL/GenBank/DDBJ whole genome shotgun (WGS) entry which is preliminary data.</text>
</comment>
<reference evidence="4 5" key="1">
    <citation type="submission" date="2019-02" db="EMBL/GenBank/DDBJ databases">
        <title>WGS of Pseudoxanthomonas species novum from clinical isolates.</title>
        <authorList>
            <person name="Bernier A.-M."/>
            <person name="Bernard K."/>
            <person name="Vachon A."/>
        </authorList>
    </citation>
    <scope>NUCLEOTIDE SEQUENCE [LARGE SCALE GENOMIC DNA]</scope>
    <source>
        <strain evidence="4 5">NML140781</strain>
    </source>
</reference>
<dbReference type="AlphaFoldDB" id="A0A4Q8LWV1"/>
<protein>
    <submittedName>
        <fullName evidence="4">Damage-inducible protein DinB</fullName>
    </submittedName>
</protein>
<dbReference type="Pfam" id="PF05163">
    <property type="entry name" value="DinB"/>
    <property type="match status" value="1"/>
</dbReference>
<dbReference type="EMBL" id="SHMF01000002">
    <property type="protein sequence ID" value="TAA35848.1"/>
    <property type="molecule type" value="Genomic_DNA"/>
</dbReference>
<evidence type="ECO:0000256" key="1">
    <source>
        <dbReference type="ARBA" id="ARBA00008635"/>
    </source>
</evidence>
<proteinExistence type="inferred from homology"/>
<evidence type="ECO:0000313" key="4">
    <source>
        <dbReference type="EMBL" id="TAA35848.1"/>
    </source>
</evidence>
<dbReference type="InterPro" id="IPR007837">
    <property type="entry name" value="DinB"/>
</dbReference>
<feature type="binding site" evidence="3">
    <location>
        <position position="128"/>
    </location>
    <ligand>
        <name>a divalent metal cation</name>
        <dbReference type="ChEBI" id="CHEBI:60240"/>
    </ligand>
</feature>
<keyword evidence="2 3" id="KW-0479">Metal-binding</keyword>
<gene>
    <name evidence="4" type="ORF">EA656_09270</name>
</gene>
<dbReference type="PANTHER" id="PTHR37302">
    <property type="entry name" value="SLR1116 PROTEIN"/>
    <property type="match status" value="1"/>
</dbReference>
<dbReference type="SUPFAM" id="SSF109854">
    <property type="entry name" value="DinB/YfiT-like putative metalloenzymes"/>
    <property type="match status" value="1"/>
</dbReference>
<feature type="binding site" evidence="3">
    <location>
        <position position="40"/>
    </location>
    <ligand>
        <name>a divalent metal cation</name>
        <dbReference type="ChEBI" id="CHEBI:60240"/>
    </ligand>
</feature>
<accession>A0A4Q8LWV1</accession>
<evidence type="ECO:0000256" key="2">
    <source>
        <dbReference type="ARBA" id="ARBA00022723"/>
    </source>
</evidence>
<dbReference type="PANTHER" id="PTHR37302:SF1">
    <property type="entry name" value="PROTEIN DINB"/>
    <property type="match status" value="1"/>
</dbReference>
<sequence length="164" mass="18230">MEKQFGYKAWANAELFEALATIDPQQHPAQWKRAVRLMNHAYVVDRIFAAHLQGTAHDYQATNTPDTPTLEALREDVAASDAWYRQYVATLEAGALHAPVSFSFTDGKAGTMTRAEILFHVLAHGAYHRGNVGMVLAECGCDRPSDTFTRYLHASEPGRRQGIV</sequence>
<dbReference type="Proteomes" id="UP000292087">
    <property type="component" value="Unassembled WGS sequence"/>
</dbReference>
<dbReference type="RefSeq" id="WP_130523463.1">
    <property type="nucleotide sequence ID" value="NZ_SHLZ01000004.1"/>
</dbReference>
<dbReference type="InterPro" id="IPR034660">
    <property type="entry name" value="DinB/YfiT-like"/>
</dbReference>
<dbReference type="GO" id="GO:0046872">
    <property type="term" value="F:metal ion binding"/>
    <property type="evidence" value="ECO:0007669"/>
    <property type="project" value="UniProtKB-KW"/>
</dbReference>
<evidence type="ECO:0000256" key="3">
    <source>
        <dbReference type="PIRSR" id="PIRSR607837-1"/>
    </source>
</evidence>
<dbReference type="Gene3D" id="1.20.120.450">
    <property type="entry name" value="dinb family like domain"/>
    <property type="match status" value="1"/>
</dbReference>
<evidence type="ECO:0000313" key="5">
    <source>
        <dbReference type="Proteomes" id="UP000292087"/>
    </source>
</evidence>
<organism evidence="4 5">
    <name type="scientific">Pseudoxanthomonas winnipegensis</name>
    <dbReference type="NCBI Taxonomy" id="2480810"/>
    <lineage>
        <taxon>Bacteria</taxon>
        <taxon>Pseudomonadati</taxon>
        <taxon>Pseudomonadota</taxon>
        <taxon>Gammaproteobacteria</taxon>
        <taxon>Lysobacterales</taxon>
        <taxon>Lysobacteraceae</taxon>
        <taxon>Pseudoxanthomonas</taxon>
    </lineage>
</organism>